<sequence>MRCTTLFTLLAASLPLALADVPRGGKIGVAGWTFGRTNCAQDSKDLLEPDGVCVHLPGKRMQISTIGDGCRVFVYQNEDCTGPEMQVYARTQGDEWWSGCTNIEPYYAIKVFCG</sequence>
<keyword evidence="3" id="KW-1185">Reference proteome</keyword>
<proteinExistence type="predicted"/>
<feature type="chain" id="PRO_5025654680" evidence="1">
    <location>
        <begin position="20"/>
        <end position="114"/>
    </location>
</feature>
<name>A0A6A5W1D3_9PLEO</name>
<feature type="signal peptide" evidence="1">
    <location>
        <begin position="1"/>
        <end position="19"/>
    </location>
</feature>
<dbReference type="EMBL" id="ML977647">
    <property type="protein sequence ID" value="KAF1994997.1"/>
    <property type="molecule type" value="Genomic_DNA"/>
</dbReference>
<dbReference type="OrthoDB" id="4965171at2759"/>
<dbReference type="Proteomes" id="UP000799779">
    <property type="component" value="Unassembled WGS sequence"/>
</dbReference>
<gene>
    <name evidence="2" type="ORF">P154DRAFT_581232</name>
</gene>
<accession>A0A6A5W1D3</accession>
<organism evidence="2 3">
    <name type="scientific">Amniculicola lignicola CBS 123094</name>
    <dbReference type="NCBI Taxonomy" id="1392246"/>
    <lineage>
        <taxon>Eukaryota</taxon>
        <taxon>Fungi</taxon>
        <taxon>Dikarya</taxon>
        <taxon>Ascomycota</taxon>
        <taxon>Pezizomycotina</taxon>
        <taxon>Dothideomycetes</taxon>
        <taxon>Pleosporomycetidae</taxon>
        <taxon>Pleosporales</taxon>
        <taxon>Amniculicolaceae</taxon>
        <taxon>Amniculicola</taxon>
    </lineage>
</organism>
<evidence type="ECO:0000256" key="1">
    <source>
        <dbReference type="SAM" id="SignalP"/>
    </source>
</evidence>
<dbReference type="AlphaFoldDB" id="A0A6A5W1D3"/>
<evidence type="ECO:0000313" key="2">
    <source>
        <dbReference type="EMBL" id="KAF1994997.1"/>
    </source>
</evidence>
<evidence type="ECO:0000313" key="3">
    <source>
        <dbReference type="Proteomes" id="UP000799779"/>
    </source>
</evidence>
<keyword evidence="1" id="KW-0732">Signal</keyword>
<protein>
    <submittedName>
        <fullName evidence="2">Uncharacterized protein</fullName>
    </submittedName>
</protein>
<reference evidence="2" key="1">
    <citation type="journal article" date="2020" name="Stud. Mycol.">
        <title>101 Dothideomycetes genomes: a test case for predicting lifestyles and emergence of pathogens.</title>
        <authorList>
            <person name="Haridas S."/>
            <person name="Albert R."/>
            <person name="Binder M."/>
            <person name="Bloem J."/>
            <person name="Labutti K."/>
            <person name="Salamov A."/>
            <person name="Andreopoulos B."/>
            <person name="Baker S."/>
            <person name="Barry K."/>
            <person name="Bills G."/>
            <person name="Bluhm B."/>
            <person name="Cannon C."/>
            <person name="Castanera R."/>
            <person name="Culley D."/>
            <person name="Daum C."/>
            <person name="Ezra D."/>
            <person name="Gonzalez J."/>
            <person name="Henrissat B."/>
            <person name="Kuo A."/>
            <person name="Liang C."/>
            <person name="Lipzen A."/>
            <person name="Lutzoni F."/>
            <person name="Magnuson J."/>
            <person name="Mondo S."/>
            <person name="Nolan M."/>
            <person name="Ohm R."/>
            <person name="Pangilinan J."/>
            <person name="Park H.-J."/>
            <person name="Ramirez L."/>
            <person name="Alfaro M."/>
            <person name="Sun H."/>
            <person name="Tritt A."/>
            <person name="Yoshinaga Y."/>
            <person name="Zwiers L.-H."/>
            <person name="Turgeon B."/>
            <person name="Goodwin S."/>
            <person name="Spatafora J."/>
            <person name="Crous P."/>
            <person name="Grigoriev I."/>
        </authorList>
    </citation>
    <scope>NUCLEOTIDE SEQUENCE</scope>
    <source>
        <strain evidence="2">CBS 123094</strain>
    </source>
</reference>